<dbReference type="InterPro" id="IPR000182">
    <property type="entry name" value="GNAT_dom"/>
</dbReference>
<evidence type="ECO:0000313" key="5">
    <source>
        <dbReference type="Proteomes" id="UP001597296"/>
    </source>
</evidence>
<name>A0ABW5CAU4_9PROT</name>
<keyword evidence="5" id="KW-1185">Reference proteome</keyword>
<dbReference type="EC" id="2.3.1.-" evidence="4"/>
<dbReference type="RefSeq" id="WP_377314909.1">
    <property type="nucleotide sequence ID" value="NZ_JBHUIY010000006.1"/>
</dbReference>
<dbReference type="EMBL" id="JBHUIY010000006">
    <property type="protein sequence ID" value="MFD2233128.1"/>
    <property type="molecule type" value="Genomic_DNA"/>
</dbReference>
<evidence type="ECO:0000256" key="2">
    <source>
        <dbReference type="ARBA" id="ARBA00023315"/>
    </source>
</evidence>
<organism evidence="4 5">
    <name type="scientific">Phaeospirillum tilakii</name>
    <dbReference type="NCBI Taxonomy" id="741673"/>
    <lineage>
        <taxon>Bacteria</taxon>
        <taxon>Pseudomonadati</taxon>
        <taxon>Pseudomonadota</taxon>
        <taxon>Alphaproteobacteria</taxon>
        <taxon>Rhodospirillales</taxon>
        <taxon>Rhodospirillaceae</taxon>
        <taxon>Phaeospirillum</taxon>
    </lineage>
</organism>
<dbReference type="Pfam" id="PF00583">
    <property type="entry name" value="Acetyltransf_1"/>
    <property type="match status" value="1"/>
</dbReference>
<reference evidence="5" key="1">
    <citation type="journal article" date="2019" name="Int. J. Syst. Evol. Microbiol.">
        <title>The Global Catalogue of Microorganisms (GCM) 10K type strain sequencing project: providing services to taxonomists for standard genome sequencing and annotation.</title>
        <authorList>
            <consortium name="The Broad Institute Genomics Platform"/>
            <consortium name="The Broad Institute Genome Sequencing Center for Infectious Disease"/>
            <person name="Wu L."/>
            <person name="Ma J."/>
        </authorList>
    </citation>
    <scope>NUCLEOTIDE SEQUENCE [LARGE SCALE GENOMIC DNA]</scope>
    <source>
        <strain evidence="5">KCTC 15012</strain>
    </source>
</reference>
<dbReference type="Gene3D" id="3.40.630.30">
    <property type="match status" value="1"/>
</dbReference>
<dbReference type="SUPFAM" id="SSF55729">
    <property type="entry name" value="Acyl-CoA N-acyltransferases (Nat)"/>
    <property type="match status" value="1"/>
</dbReference>
<evidence type="ECO:0000313" key="4">
    <source>
        <dbReference type="EMBL" id="MFD2233128.1"/>
    </source>
</evidence>
<dbReference type="PROSITE" id="PS51186">
    <property type="entry name" value="GNAT"/>
    <property type="match status" value="1"/>
</dbReference>
<evidence type="ECO:0000256" key="1">
    <source>
        <dbReference type="ARBA" id="ARBA00022679"/>
    </source>
</evidence>
<dbReference type="PANTHER" id="PTHR43877">
    <property type="entry name" value="AMINOALKYLPHOSPHONATE N-ACETYLTRANSFERASE-RELATED-RELATED"/>
    <property type="match status" value="1"/>
</dbReference>
<dbReference type="InterPro" id="IPR050832">
    <property type="entry name" value="Bact_Acetyltransf"/>
</dbReference>
<dbReference type="InterPro" id="IPR016181">
    <property type="entry name" value="Acyl_CoA_acyltransferase"/>
</dbReference>
<accession>A0ABW5CAU4</accession>
<gene>
    <name evidence="4" type="ORF">ACFSNB_04860</name>
</gene>
<proteinExistence type="predicted"/>
<keyword evidence="1 4" id="KW-0808">Transferase</keyword>
<protein>
    <submittedName>
        <fullName evidence="4">GNAT family N-acetyltransferase</fullName>
        <ecNumber evidence="4">2.3.1.-</ecNumber>
    </submittedName>
</protein>
<dbReference type="CDD" id="cd04301">
    <property type="entry name" value="NAT_SF"/>
    <property type="match status" value="1"/>
</dbReference>
<feature type="domain" description="N-acetyltransferase" evidence="3">
    <location>
        <begin position="22"/>
        <end position="177"/>
    </location>
</feature>
<dbReference type="Proteomes" id="UP001597296">
    <property type="component" value="Unassembled WGS sequence"/>
</dbReference>
<keyword evidence="2 4" id="KW-0012">Acyltransferase</keyword>
<comment type="caution">
    <text evidence="4">The sequence shown here is derived from an EMBL/GenBank/DDBJ whole genome shotgun (WGS) entry which is preliminary data.</text>
</comment>
<evidence type="ECO:0000259" key="3">
    <source>
        <dbReference type="PROSITE" id="PS51186"/>
    </source>
</evidence>
<dbReference type="GO" id="GO:0016746">
    <property type="term" value="F:acyltransferase activity"/>
    <property type="evidence" value="ECO:0007669"/>
    <property type="project" value="UniProtKB-KW"/>
</dbReference>
<sequence length="183" mass="19716">MAAIAADGGAPALSAPLALAGIELRRRQGSDEAFLAALFAAVRGPMLAGTGWPPARRQAFLREQFALQTRHYARAFPGLWPGIVEQGGRPVGRLYLWRRPDDIRVVDIALLPEASGRGLGGELLRCVLAEAAASGRSVSLHVDLTNPAQRLYHRLGFRPEGEATFPDQLLRWRPPVAAAPDLA</sequence>